<comment type="caution">
    <text evidence="2">The sequence shown here is derived from an EMBL/GenBank/DDBJ whole genome shotgun (WGS) entry which is preliminary data.</text>
</comment>
<dbReference type="AlphaFoldDB" id="A0AAU9LUQ3"/>
<protein>
    <submittedName>
        <fullName evidence="2">Uncharacterized protein</fullName>
    </submittedName>
</protein>
<accession>A0AAU9LUQ3</accession>
<feature type="compositionally biased region" description="Basic and acidic residues" evidence="1">
    <location>
        <begin position="46"/>
        <end position="55"/>
    </location>
</feature>
<evidence type="ECO:0000256" key="1">
    <source>
        <dbReference type="SAM" id="MobiDB-lite"/>
    </source>
</evidence>
<evidence type="ECO:0000313" key="2">
    <source>
        <dbReference type="EMBL" id="CAH1417665.1"/>
    </source>
</evidence>
<feature type="region of interest" description="Disordered" evidence="1">
    <location>
        <begin position="1"/>
        <end position="68"/>
    </location>
</feature>
<dbReference type="EMBL" id="CAKMRJ010000113">
    <property type="protein sequence ID" value="CAH1417665.1"/>
    <property type="molecule type" value="Genomic_DNA"/>
</dbReference>
<reference evidence="2 3" key="1">
    <citation type="submission" date="2022-01" db="EMBL/GenBank/DDBJ databases">
        <authorList>
            <person name="Xiong W."/>
            <person name="Schranz E."/>
        </authorList>
    </citation>
    <scope>NUCLEOTIDE SEQUENCE [LARGE SCALE GENOMIC DNA]</scope>
</reference>
<keyword evidence="3" id="KW-1185">Reference proteome</keyword>
<gene>
    <name evidence="2" type="ORF">LVIROSA_LOCUS5327</name>
</gene>
<evidence type="ECO:0000313" key="3">
    <source>
        <dbReference type="Proteomes" id="UP001157418"/>
    </source>
</evidence>
<proteinExistence type="predicted"/>
<organism evidence="2 3">
    <name type="scientific">Lactuca virosa</name>
    <dbReference type="NCBI Taxonomy" id="75947"/>
    <lineage>
        <taxon>Eukaryota</taxon>
        <taxon>Viridiplantae</taxon>
        <taxon>Streptophyta</taxon>
        <taxon>Embryophyta</taxon>
        <taxon>Tracheophyta</taxon>
        <taxon>Spermatophyta</taxon>
        <taxon>Magnoliopsida</taxon>
        <taxon>eudicotyledons</taxon>
        <taxon>Gunneridae</taxon>
        <taxon>Pentapetalae</taxon>
        <taxon>asterids</taxon>
        <taxon>campanulids</taxon>
        <taxon>Asterales</taxon>
        <taxon>Asteraceae</taxon>
        <taxon>Cichorioideae</taxon>
        <taxon>Cichorieae</taxon>
        <taxon>Lactucinae</taxon>
        <taxon>Lactuca</taxon>
    </lineage>
</organism>
<sequence length="218" mass="24585">MLQTDLSRPVREKDGEAATGVGDGPTMGKEFHGDGGADGAPCVGSGRKEGGEERNSVAASEGKADDRSLVSHACERKGEYALVSFGRVVEMEFTREEKRERTVKEWRYRDRGEHLDLWTGPDRFDQTENRAYLLIDRQGWSRFPCGKNTNTNTTKSNLASLPANAAAWQFSSTPFSVSKIHPHSRTHSLYQDLRRRCGRQLGFLLEETFETTYIYIFK</sequence>
<name>A0AAU9LUQ3_9ASTR</name>
<dbReference type="Proteomes" id="UP001157418">
    <property type="component" value="Unassembled WGS sequence"/>
</dbReference>